<evidence type="ECO:0000313" key="6">
    <source>
        <dbReference type="EMBL" id="MBE1594275.1"/>
    </source>
</evidence>
<keyword evidence="3" id="KW-0408">Iron</keyword>
<accession>A0A8I0TM78</accession>
<keyword evidence="2" id="KW-0479">Metal-binding</keyword>
<dbReference type="AlphaFoldDB" id="A0A8I0TM78"/>
<feature type="domain" description="4Fe-4S Mo/W bis-MGD-type" evidence="5">
    <location>
        <begin position="1"/>
        <end position="42"/>
    </location>
</feature>
<dbReference type="GO" id="GO:0016491">
    <property type="term" value="F:oxidoreductase activity"/>
    <property type="evidence" value="ECO:0007669"/>
    <property type="project" value="UniProtKB-KW"/>
</dbReference>
<evidence type="ECO:0000256" key="3">
    <source>
        <dbReference type="ARBA" id="ARBA00023004"/>
    </source>
</evidence>
<keyword evidence="4" id="KW-0411">Iron-sulfur</keyword>
<name>A0A8I0TM78_9ACTN</name>
<dbReference type="GO" id="GO:0016020">
    <property type="term" value="C:membrane"/>
    <property type="evidence" value="ECO:0007669"/>
    <property type="project" value="TreeGrafter"/>
</dbReference>
<reference evidence="6 7" key="1">
    <citation type="submission" date="2020-10" db="EMBL/GenBank/DDBJ databases">
        <title>Sequencing the genomes of 1000 actinobacteria strains.</title>
        <authorList>
            <person name="Klenk H.-P."/>
        </authorList>
    </citation>
    <scope>NUCLEOTIDE SEQUENCE [LARGE SCALE GENOMIC DNA]</scope>
    <source>
        <strain evidence="6 7">DSM 41803</strain>
    </source>
</reference>
<sequence>MRLSTWEHQATDYPSIGTDCPEYEPRGCPRGASFSWYTYSPGRVRYPYVRGALPKLWLEARKRLGDPVAAWSEITSDPAKARAYERARGEGGLVRADWDPVSELIAAAQVHTVKAYGPDRVAGFSPIPAMSMASFAAGARFHSLIGGTLLSFYAPRASTTAGWSRTGS</sequence>
<keyword evidence="7" id="KW-1185">Reference proteome</keyword>
<proteinExistence type="predicted"/>
<dbReference type="SUPFAM" id="SSF53706">
    <property type="entry name" value="Formate dehydrogenase/DMSO reductase, domains 1-3"/>
    <property type="match status" value="1"/>
</dbReference>
<protein>
    <submittedName>
        <fullName evidence="6">Nitrate reductase alpha subunit</fullName>
        <ecNumber evidence="6">1.7.99.4</ecNumber>
    </submittedName>
</protein>
<keyword evidence="1" id="KW-0004">4Fe-4S</keyword>
<dbReference type="GO" id="GO:0051539">
    <property type="term" value="F:4 iron, 4 sulfur cluster binding"/>
    <property type="evidence" value="ECO:0007669"/>
    <property type="project" value="UniProtKB-KW"/>
</dbReference>
<evidence type="ECO:0000256" key="1">
    <source>
        <dbReference type="ARBA" id="ARBA00022485"/>
    </source>
</evidence>
<dbReference type="Gene3D" id="2.20.25.90">
    <property type="entry name" value="ADC-like domains"/>
    <property type="match status" value="1"/>
</dbReference>
<evidence type="ECO:0000313" key="7">
    <source>
        <dbReference type="Proteomes" id="UP000629287"/>
    </source>
</evidence>
<dbReference type="PANTHER" id="PTHR43105:SF2">
    <property type="entry name" value="RESPIRATORY NITRATE REDUCTASE 2 ALPHA CHAIN"/>
    <property type="match status" value="1"/>
</dbReference>
<dbReference type="EMBL" id="JADBGF010000001">
    <property type="protein sequence ID" value="MBE1594275.1"/>
    <property type="molecule type" value="Genomic_DNA"/>
</dbReference>
<dbReference type="EC" id="1.7.99.4" evidence="6"/>
<dbReference type="GO" id="GO:0046872">
    <property type="term" value="F:metal ion binding"/>
    <property type="evidence" value="ECO:0007669"/>
    <property type="project" value="UniProtKB-KW"/>
</dbReference>
<dbReference type="PANTHER" id="PTHR43105">
    <property type="entry name" value="RESPIRATORY NITRATE REDUCTASE"/>
    <property type="match status" value="1"/>
</dbReference>
<dbReference type="PROSITE" id="PS51669">
    <property type="entry name" value="4FE4S_MOW_BIS_MGD"/>
    <property type="match status" value="1"/>
</dbReference>
<dbReference type="Proteomes" id="UP000629287">
    <property type="component" value="Unassembled WGS sequence"/>
</dbReference>
<comment type="caution">
    <text evidence="6">The sequence shown here is derived from an EMBL/GenBank/DDBJ whole genome shotgun (WGS) entry which is preliminary data.</text>
</comment>
<keyword evidence="6" id="KW-0560">Oxidoreductase</keyword>
<dbReference type="InterPro" id="IPR050123">
    <property type="entry name" value="Prok_molybdopt-oxidoreductase"/>
</dbReference>
<evidence type="ECO:0000256" key="2">
    <source>
        <dbReference type="ARBA" id="ARBA00022723"/>
    </source>
</evidence>
<organism evidence="6 7">
    <name type="scientific">Streptomyces stelliscabiei</name>
    <dbReference type="NCBI Taxonomy" id="146820"/>
    <lineage>
        <taxon>Bacteria</taxon>
        <taxon>Bacillati</taxon>
        <taxon>Actinomycetota</taxon>
        <taxon>Actinomycetes</taxon>
        <taxon>Kitasatosporales</taxon>
        <taxon>Streptomycetaceae</taxon>
        <taxon>Streptomyces</taxon>
    </lineage>
</organism>
<dbReference type="InterPro" id="IPR006656">
    <property type="entry name" value="Mopterin_OxRdtase"/>
</dbReference>
<dbReference type="Pfam" id="PF00384">
    <property type="entry name" value="Molybdopterin"/>
    <property type="match status" value="1"/>
</dbReference>
<dbReference type="Gene3D" id="3.40.50.12770">
    <property type="entry name" value="Nitrate reductase alpha subunit"/>
    <property type="match status" value="1"/>
</dbReference>
<evidence type="ECO:0000259" key="5">
    <source>
        <dbReference type="PROSITE" id="PS51669"/>
    </source>
</evidence>
<gene>
    <name evidence="6" type="ORF">H4687_000404</name>
</gene>
<evidence type="ECO:0000256" key="4">
    <source>
        <dbReference type="ARBA" id="ARBA00023014"/>
    </source>
</evidence>
<dbReference type="InterPro" id="IPR006963">
    <property type="entry name" value="Mopterin_OxRdtase_4Fe-4S_dom"/>
</dbReference>